<sequence>MRIPPVFDRSHPVPAGVRPGFWELRSIWVAEDLGTLTGPSSGTLILPPHLQWSSRRPVRLDDPASVGEWYACVMRESLSAEDLAILNRELFLRVWPDLFLPGRIRAAWQNSFPELR</sequence>
<dbReference type="Proteomes" id="UP000298252">
    <property type="component" value="Unassembled WGS sequence"/>
</dbReference>
<name>A0ABY2I1Q0_9MICO</name>
<dbReference type="RefSeq" id="WP_134505272.1">
    <property type="nucleotide sequence ID" value="NZ_FNIB01000009.1"/>
</dbReference>
<evidence type="ECO:0000313" key="1">
    <source>
        <dbReference type="EMBL" id="TFB76083.1"/>
    </source>
</evidence>
<reference evidence="1 2" key="1">
    <citation type="submission" date="2019-03" db="EMBL/GenBank/DDBJ databases">
        <title>Genomics of glacier-inhabiting Cryobacterium strains.</title>
        <authorList>
            <person name="Liu Q."/>
            <person name="Xin Y.-H."/>
        </authorList>
    </citation>
    <scope>NUCLEOTIDE SEQUENCE [LARGE SCALE GENOMIC DNA]</scope>
    <source>
        <strain evidence="1 2">Hh8</strain>
    </source>
</reference>
<protein>
    <recommendedName>
        <fullName evidence="3">Transcriptional regulator</fullName>
    </recommendedName>
</protein>
<accession>A0ABY2I1Q0</accession>
<gene>
    <name evidence="1" type="ORF">E3O21_11555</name>
</gene>
<evidence type="ECO:0008006" key="3">
    <source>
        <dbReference type="Google" id="ProtNLM"/>
    </source>
</evidence>
<keyword evidence="2" id="KW-1185">Reference proteome</keyword>
<comment type="caution">
    <text evidence="1">The sequence shown here is derived from an EMBL/GenBank/DDBJ whole genome shotgun (WGS) entry which is preliminary data.</text>
</comment>
<organism evidence="1 2">
    <name type="scientific">Cryobacterium flavum</name>
    <dbReference type="NCBI Taxonomy" id="1424659"/>
    <lineage>
        <taxon>Bacteria</taxon>
        <taxon>Bacillati</taxon>
        <taxon>Actinomycetota</taxon>
        <taxon>Actinomycetes</taxon>
        <taxon>Micrococcales</taxon>
        <taxon>Microbacteriaceae</taxon>
        <taxon>Cryobacterium</taxon>
    </lineage>
</organism>
<proteinExistence type="predicted"/>
<evidence type="ECO:0000313" key="2">
    <source>
        <dbReference type="Proteomes" id="UP000298252"/>
    </source>
</evidence>
<dbReference type="EMBL" id="SOFD01000028">
    <property type="protein sequence ID" value="TFB76083.1"/>
    <property type="molecule type" value="Genomic_DNA"/>
</dbReference>